<sequence length="1649" mass="187900">MYPFAENTPPTKEQVQKWMDEGDVQELEKLVLEGRGHMVSERWSSNPETEDFLSVLPQYQMVRASQKTQNSKIDAIHKSVEEGDVRRVKSLVDRSEMALAKNKWATLFLGHESDLKFELGLEKSYWNFDAQNSQLKIFTTSNLNGKKKLILKTINLRPEFVAKRHEWDKLDLKSVAFAMNGENLASYSVESHWYDIWAENLEPTTLLSQEPIVPFFLFTLEVKDDVTINIKMADSNSKRTRKNFHKVNTNDKEIPEFKNILKMLASEDEIVATRGFDEMLRKLELFYRNNFYGGTVEEIKAFSSISQCGFTHGAFTSIQKKLNLKIAVDQIKVANPAFRIRISWNVKRSWKDVARKWPMQVDFIANLDQLEQNRQKVLGEAMAASAQMSAEMMANSFKSDVLLAHVNFRSREKSHRIAKIPVVSPLTATISLARRLGAITLDVPLREHLERLKLFLDGELSFLLQAFRPAVKSEKSKFASRYFHGCIASSDFLSEPNSAAYKIELKNPSKLEKQSMTSFLINTIDESVDLILNVYEMHKFQQRDFTEIMAYSGSRKYPKTSDRVKHTVIYDFYVSFTETDEKKFKSLLLPKSQCYMKSIAKDGGADFHMKKLEPLHLLQEFRNYDGKAPDQTKNDKKILMHIKEYFNENFLYLKSKYEMKALFHGLLHKVKTVPNIIDVRKDVLQIAFMDHNDQNMNLVNFAYGTNNDVIESLDDMREFVDSNLLKHSENVKAMNLAIVHHPDSDVEALVVRNDFLSVLGLCQRLSKNRAKRQNKCSELEGFLPNKEKNELYVKTGENDLILHESKTKVYMKNLGRISSGIMFGLMAKDFISDLIHGNVAGMALNAGFIITNILASHFADRLWSKIKLLTKEDKILLAGILKVGSPFLRRLPSFAFVGFDLYNSVQAYKNNQSEMLVNIVADTGYIALDVAETVIEVAEGFEVIEGVSAVTGPIGWATGAALLVGADIYQSVNKVQHINANIHLTKMERFTEGLRSFFGMDPEDHIKKLMEEKRELEDLVAEMRIFLKQSHAIKRYVSTMKSKELSSNTNQTVVLNYDCLDLERIKIEILDDKAIVSFHFPRNSIGVIEMGIRHPAPITFVDGSVLQLKNNHASLDVHTSLSVEDAVRIYSKFVAESGISCVIHSAVQNTTVTLNHHSLTGNTSDYVLDVAFSTSTHQSFRSMADEIVYVINSNKDNDQNNSSAIVTQNTEIQVDYEHKQKIVVDLDQIVSTYRMKNVDLRPYVSGCDVKINVSVSNQNPINQITFKNAIKNHGLDFGSEVHFARKLYDYDFFNMNETHLMMTNILHTVTKEDALEDHFTLILRDFFADEIMKSLKLVFSTDFDGSISLQATFHIVGLLDVQPQSILSQSIVPLLRLVLEFSLFFIHQKDVISIKHGQTDTLRWLATKYPETCNAEDYNGRTPLHYAAAYSSNNVFVKILQKFGGDAFLEDKYGHTPFYYRSNPERLSALQKVKSESVMEQLLAGGLMRSLLQELEEEIVDWLRAGNLGKLEELVLSGYGDLLLGKVAQVEDKEVLNFLEILPQYQAKIQAIHRSIEHGNLQKVKSLLDRKKLALARDRRGATPLHKSVLFNRNDATVWLLKNYPQAINALDHNKRTPLHYAAALSSTDCGQAYKLLLKYGANPNMEDG</sequence>
<dbReference type="Pfam" id="PF13857">
    <property type="entry name" value="Ank_5"/>
    <property type="match status" value="1"/>
</dbReference>
<dbReference type="SUPFAM" id="SSF48403">
    <property type="entry name" value="Ankyrin repeat"/>
    <property type="match status" value="1"/>
</dbReference>
<keyword evidence="1" id="KW-0040">ANK repeat</keyword>
<dbReference type="PANTHER" id="PTHR24172">
    <property type="entry name" value="ANK_REP_REGION DOMAIN-CONTAINING PROTEIN"/>
    <property type="match status" value="1"/>
</dbReference>
<dbReference type="PROSITE" id="PS50297">
    <property type="entry name" value="ANK_REP_REGION"/>
    <property type="match status" value="2"/>
</dbReference>
<evidence type="ECO:0000313" key="3">
    <source>
        <dbReference type="WBParaSite" id="nRc.2.0.1.t17677-RA"/>
    </source>
</evidence>
<dbReference type="SMART" id="SM00248">
    <property type="entry name" value="ANK"/>
    <property type="match status" value="4"/>
</dbReference>
<dbReference type="Proteomes" id="UP000887565">
    <property type="component" value="Unplaced"/>
</dbReference>
<dbReference type="InterPro" id="IPR002110">
    <property type="entry name" value="Ankyrin_rpt"/>
</dbReference>
<dbReference type="InterPro" id="IPR036770">
    <property type="entry name" value="Ankyrin_rpt-contain_sf"/>
</dbReference>
<reference evidence="3" key="1">
    <citation type="submission" date="2022-11" db="UniProtKB">
        <authorList>
            <consortium name="WormBaseParasite"/>
        </authorList>
    </citation>
    <scope>IDENTIFICATION</scope>
</reference>
<name>A0A915IV32_ROMCU</name>
<protein>
    <submittedName>
        <fullName evidence="3">Uncharacterized protein</fullName>
    </submittedName>
</protein>
<dbReference type="WBParaSite" id="nRc.2.0.1.t17677-RA">
    <property type="protein sequence ID" value="nRc.2.0.1.t17677-RA"/>
    <property type="gene ID" value="nRc.2.0.1.g17677"/>
</dbReference>
<keyword evidence="2" id="KW-1185">Reference proteome</keyword>
<dbReference type="Pfam" id="PF12796">
    <property type="entry name" value="Ank_2"/>
    <property type="match status" value="1"/>
</dbReference>
<feature type="repeat" description="ANK" evidence="1">
    <location>
        <begin position="1614"/>
        <end position="1649"/>
    </location>
</feature>
<feature type="repeat" description="ANK" evidence="1">
    <location>
        <begin position="1419"/>
        <end position="1452"/>
    </location>
</feature>
<dbReference type="PROSITE" id="PS50088">
    <property type="entry name" value="ANK_REPEAT"/>
    <property type="match status" value="2"/>
</dbReference>
<accession>A0A915IV32</accession>
<organism evidence="2 3">
    <name type="scientific">Romanomermis culicivorax</name>
    <name type="common">Nematode worm</name>
    <dbReference type="NCBI Taxonomy" id="13658"/>
    <lineage>
        <taxon>Eukaryota</taxon>
        <taxon>Metazoa</taxon>
        <taxon>Ecdysozoa</taxon>
        <taxon>Nematoda</taxon>
        <taxon>Enoplea</taxon>
        <taxon>Dorylaimia</taxon>
        <taxon>Mermithida</taxon>
        <taxon>Mermithoidea</taxon>
        <taxon>Mermithidae</taxon>
        <taxon>Romanomermis</taxon>
    </lineage>
</organism>
<dbReference type="Gene3D" id="1.25.40.20">
    <property type="entry name" value="Ankyrin repeat-containing domain"/>
    <property type="match status" value="2"/>
</dbReference>
<evidence type="ECO:0000313" key="2">
    <source>
        <dbReference type="Proteomes" id="UP000887565"/>
    </source>
</evidence>
<proteinExistence type="predicted"/>
<dbReference type="PANTHER" id="PTHR24172:SF4">
    <property type="entry name" value="ANK_REP_REGION DOMAIN-CONTAINING PROTEIN"/>
    <property type="match status" value="1"/>
</dbReference>
<evidence type="ECO:0000256" key="1">
    <source>
        <dbReference type="PROSITE-ProRule" id="PRU00023"/>
    </source>
</evidence>